<reference evidence="3" key="1">
    <citation type="journal article" date="2022" name="Nat. Microbiol.">
        <title>Unique mobile elements and scalable gene flow at the prokaryote-eukaryote boundary revealed by circularized Asgard archaea genomes.</title>
        <authorList>
            <person name="Wu F."/>
            <person name="Speth D.R."/>
            <person name="Philosof A."/>
            <person name="Cremiere A."/>
            <person name="Narayanan A."/>
            <person name="Barco R.A."/>
            <person name="Connon S.A."/>
            <person name="Amend J.P."/>
            <person name="Antoshechkin I.A."/>
            <person name="Orphan V.J."/>
        </authorList>
    </citation>
    <scope>NUCLEOTIDE SEQUENCE</scope>
    <source>
        <strain evidence="3">PR6</strain>
    </source>
</reference>
<organism evidence="3">
    <name type="scientific">Candidatus Heimdallarchaeum endolithica</name>
    <dbReference type="NCBI Taxonomy" id="2876572"/>
    <lineage>
        <taxon>Archaea</taxon>
        <taxon>Promethearchaeati</taxon>
        <taxon>Candidatus Heimdallarchaeota</taxon>
        <taxon>Candidatus Heimdallarchaeia (ex Rinke et al. 2021) (nom. nud.)</taxon>
        <taxon>Candidatus Heimdallarchaeales</taxon>
        <taxon>Candidatus Heimdallarchaeaceae</taxon>
        <taxon>Candidatus Heimdallarchaeum</taxon>
    </lineage>
</organism>
<evidence type="ECO:0000256" key="1">
    <source>
        <dbReference type="ARBA" id="ARBA00022679"/>
    </source>
</evidence>
<sequence length="219" mass="23944">MRRNIAIIGAGGQGKETLFYVRQINQIDKKFDQILFFDDNKNLHGKFINGIKVAGDIDHLLEYYGKNWYCVIALGNPKVKLEVKKKIEKIGLPFENIISPLAVIDFDTIELGTDNIIAPGVKILPDVKIGNHVLINYNSVIGHDCKLEDYVTIAPSVGIAGNVEVKKGSKIGIGASIIQNLKIGSWSMIGAGAAVIRDVPEQTLVVGVPAKEKKRNGQQ</sequence>
<evidence type="ECO:0000313" key="3">
    <source>
        <dbReference type="EMBL" id="UJG44351.1"/>
    </source>
</evidence>
<dbReference type="InterPro" id="IPR041561">
    <property type="entry name" value="PglD_N"/>
</dbReference>
<gene>
    <name evidence="3" type="ORF">K9W46_04015</name>
</gene>
<dbReference type="Pfam" id="PF00132">
    <property type="entry name" value="Hexapep"/>
    <property type="match status" value="1"/>
</dbReference>
<dbReference type="PROSITE" id="PS00101">
    <property type="entry name" value="HEXAPEP_TRANSFERASES"/>
    <property type="match status" value="1"/>
</dbReference>
<keyword evidence="1" id="KW-0808">Transferase</keyword>
<dbReference type="NCBIfam" id="TIGR03570">
    <property type="entry name" value="NeuD_NnaD"/>
    <property type="match status" value="1"/>
</dbReference>
<dbReference type="Gene3D" id="2.160.10.10">
    <property type="entry name" value="Hexapeptide repeat proteins"/>
    <property type="match status" value="1"/>
</dbReference>
<accession>A0A9Y1FPN7</accession>
<dbReference type="EMBL" id="CP084167">
    <property type="protein sequence ID" value="UJG44351.1"/>
    <property type="molecule type" value="Genomic_DNA"/>
</dbReference>
<proteinExistence type="predicted"/>
<dbReference type="InterPro" id="IPR050179">
    <property type="entry name" value="Trans_hexapeptide_repeat"/>
</dbReference>
<dbReference type="PANTHER" id="PTHR43300">
    <property type="entry name" value="ACETYLTRANSFERASE"/>
    <property type="match status" value="1"/>
</dbReference>
<protein>
    <submittedName>
        <fullName evidence="3">Acetyltransferase</fullName>
    </submittedName>
</protein>
<dbReference type="Proteomes" id="UP001200513">
    <property type="component" value="Chromosome"/>
</dbReference>
<dbReference type="CDD" id="cd03360">
    <property type="entry name" value="LbH_AT_putative"/>
    <property type="match status" value="1"/>
</dbReference>
<dbReference type="GO" id="GO:0016740">
    <property type="term" value="F:transferase activity"/>
    <property type="evidence" value="ECO:0007669"/>
    <property type="project" value="UniProtKB-KW"/>
</dbReference>
<dbReference type="Gene3D" id="3.40.50.20">
    <property type="match status" value="1"/>
</dbReference>
<dbReference type="InterPro" id="IPR001451">
    <property type="entry name" value="Hexapep"/>
</dbReference>
<feature type="domain" description="PglD N-terminal" evidence="2">
    <location>
        <begin position="4"/>
        <end position="86"/>
    </location>
</feature>
<dbReference type="AlphaFoldDB" id="A0A9Y1FPN7"/>
<dbReference type="InterPro" id="IPR020019">
    <property type="entry name" value="AcTrfase_PglD-like"/>
</dbReference>
<dbReference type="InterPro" id="IPR011004">
    <property type="entry name" value="Trimer_LpxA-like_sf"/>
</dbReference>
<dbReference type="InterPro" id="IPR018357">
    <property type="entry name" value="Hexapep_transf_CS"/>
</dbReference>
<name>A0A9Y1FPN7_9ARCH</name>
<dbReference type="Pfam" id="PF17836">
    <property type="entry name" value="PglD_N"/>
    <property type="match status" value="1"/>
</dbReference>
<dbReference type="SUPFAM" id="SSF51161">
    <property type="entry name" value="Trimeric LpxA-like enzymes"/>
    <property type="match status" value="1"/>
</dbReference>
<evidence type="ECO:0000259" key="2">
    <source>
        <dbReference type="Pfam" id="PF17836"/>
    </source>
</evidence>
<dbReference type="PANTHER" id="PTHR43300:SF7">
    <property type="entry name" value="UDP-N-ACETYLBACILLOSAMINE N-ACETYLTRANSFERASE"/>
    <property type="match status" value="1"/>
</dbReference>